<comment type="caution">
    <text evidence="4">The sequence shown here is derived from an EMBL/GenBank/DDBJ whole genome shotgun (WGS) entry which is preliminary data.</text>
</comment>
<dbReference type="Pfam" id="PF04548">
    <property type="entry name" value="AIG1"/>
    <property type="match status" value="1"/>
</dbReference>
<proteinExistence type="inferred from homology"/>
<name>A0AAD9B9T0_DISEL</name>
<evidence type="ECO:0000256" key="1">
    <source>
        <dbReference type="ARBA" id="ARBA00008535"/>
    </source>
</evidence>
<gene>
    <name evidence="4" type="ORF">KUDE01_027364</name>
</gene>
<keyword evidence="2" id="KW-0547">Nucleotide-binding</keyword>
<dbReference type="Proteomes" id="UP001228049">
    <property type="component" value="Unassembled WGS sequence"/>
</dbReference>
<evidence type="ECO:0000259" key="3">
    <source>
        <dbReference type="Pfam" id="PF04548"/>
    </source>
</evidence>
<dbReference type="AlphaFoldDB" id="A0AAD9B9T0"/>
<dbReference type="SUPFAM" id="SSF52540">
    <property type="entry name" value="P-loop containing nucleoside triphosphate hydrolases"/>
    <property type="match status" value="1"/>
</dbReference>
<accession>A0AAD9B9T0</accession>
<evidence type="ECO:0000256" key="2">
    <source>
        <dbReference type="ARBA" id="ARBA00022741"/>
    </source>
</evidence>
<keyword evidence="5" id="KW-1185">Reference proteome</keyword>
<dbReference type="InterPro" id="IPR006703">
    <property type="entry name" value="G_AIG1"/>
</dbReference>
<comment type="similarity">
    <text evidence="1">Belongs to the TRAFAC class TrmE-Era-EngA-EngB-Septin-like GTPase superfamily. AIG1/Toc34/Toc159-like paraseptin GTPase family. IAN subfamily.</text>
</comment>
<dbReference type="EMBL" id="JASDAP010000026">
    <property type="protein sequence ID" value="KAK1879241.1"/>
    <property type="molecule type" value="Genomic_DNA"/>
</dbReference>
<sequence>MDIDGCWRYNFGKEIMKEKSYNNASRSNRIWKVHSDQWTHQLHSCWCRVEDDFRFKLVDEDQSRSQAESQTSEVTVYKINHQEGFKIPFSLTIVDTPGFGDTSIKRDEEITEQLRNLFSAEHGVSEIDSVCFVAQASLARLTPTHQDMFDSVLSIFGKDVAENLQVLVTFSDGQRPPVLEAIKASGVPCPKTEDGLPVHFTFNNSALFAQNQSSAAADSSRDEEDGGFEKMFWKMGVKSMNMFFVALNKLTTKSLTMTKEVLRERQQLKISALNFKENVETLEQVWYFTEFPHNKVFDAINLSFVEIMKRSLECQCRLEKIALIPNPPDYIGLRIEGEKAEAKEGWEKRVQYLMERKGKAEAKLMAQEQSQT</sequence>
<protein>
    <submittedName>
        <fullName evidence="4">Immune-associated nucleotide-binding protein 7</fullName>
    </submittedName>
</protein>
<dbReference type="GO" id="GO:0005525">
    <property type="term" value="F:GTP binding"/>
    <property type="evidence" value="ECO:0007669"/>
    <property type="project" value="InterPro"/>
</dbReference>
<reference evidence="4" key="1">
    <citation type="submission" date="2023-04" db="EMBL/GenBank/DDBJ databases">
        <title>Chromosome-level genome of Chaenocephalus aceratus.</title>
        <authorList>
            <person name="Park H."/>
        </authorList>
    </citation>
    <scope>NUCLEOTIDE SEQUENCE</scope>
    <source>
        <strain evidence="4">DE</strain>
        <tissue evidence="4">Muscle</tissue>
    </source>
</reference>
<dbReference type="PANTHER" id="PTHR32046:SF14">
    <property type="match status" value="1"/>
</dbReference>
<organism evidence="4 5">
    <name type="scientific">Dissostichus eleginoides</name>
    <name type="common">Patagonian toothfish</name>
    <name type="synonym">Dissostichus amissus</name>
    <dbReference type="NCBI Taxonomy" id="100907"/>
    <lineage>
        <taxon>Eukaryota</taxon>
        <taxon>Metazoa</taxon>
        <taxon>Chordata</taxon>
        <taxon>Craniata</taxon>
        <taxon>Vertebrata</taxon>
        <taxon>Euteleostomi</taxon>
        <taxon>Actinopterygii</taxon>
        <taxon>Neopterygii</taxon>
        <taxon>Teleostei</taxon>
        <taxon>Neoteleostei</taxon>
        <taxon>Acanthomorphata</taxon>
        <taxon>Eupercaria</taxon>
        <taxon>Perciformes</taxon>
        <taxon>Notothenioidei</taxon>
        <taxon>Nototheniidae</taxon>
        <taxon>Dissostichus</taxon>
    </lineage>
</organism>
<evidence type="ECO:0000313" key="5">
    <source>
        <dbReference type="Proteomes" id="UP001228049"/>
    </source>
</evidence>
<dbReference type="PANTHER" id="PTHR32046">
    <property type="entry name" value="G DOMAIN-CONTAINING PROTEIN"/>
    <property type="match status" value="1"/>
</dbReference>
<dbReference type="Gene3D" id="3.40.50.300">
    <property type="entry name" value="P-loop containing nucleotide triphosphate hydrolases"/>
    <property type="match status" value="1"/>
</dbReference>
<feature type="domain" description="AIG1-type G" evidence="3">
    <location>
        <begin position="63"/>
        <end position="172"/>
    </location>
</feature>
<dbReference type="InterPro" id="IPR027417">
    <property type="entry name" value="P-loop_NTPase"/>
</dbReference>
<evidence type="ECO:0000313" key="4">
    <source>
        <dbReference type="EMBL" id="KAK1879241.1"/>
    </source>
</evidence>